<protein>
    <submittedName>
        <fullName evidence="1">Uncharacterized protein</fullName>
    </submittedName>
</protein>
<accession>A0A5C5YPT5</accession>
<keyword evidence="2" id="KW-1185">Reference proteome</keyword>
<dbReference type="RefSeq" id="WP_419195311.1">
    <property type="nucleotide sequence ID" value="NZ_SJPJ01000002.1"/>
</dbReference>
<sequence length="55" mass="6253">MGKSLGWVTATHTLRCHAHYHVSGTGHLYQGPLRVSFAMTMNIPWLFVAMWNAMH</sequence>
<dbReference type="AlphaFoldDB" id="A0A5C5YPT5"/>
<dbReference type="Proteomes" id="UP000315010">
    <property type="component" value="Unassembled WGS sequence"/>
</dbReference>
<reference evidence="1 2" key="1">
    <citation type="submission" date="2019-02" db="EMBL/GenBank/DDBJ databases">
        <title>Deep-cultivation of Planctomycetes and their phenomic and genomic characterization uncovers novel biology.</title>
        <authorList>
            <person name="Wiegand S."/>
            <person name="Jogler M."/>
            <person name="Boedeker C."/>
            <person name="Pinto D."/>
            <person name="Vollmers J."/>
            <person name="Rivas-Marin E."/>
            <person name="Kohn T."/>
            <person name="Peeters S.H."/>
            <person name="Heuer A."/>
            <person name="Rast P."/>
            <person name="Oberbeckmann S."/>
            <person name="Bunk B."/>
            <person name="Jeske O."/>
            <person name="Meyerdierks A."/>
            <person name="Storesund J.E."/>
            <person name="Kallscheuer N."/>
            <person name="Luecker S."/>
            <person name="Lage O.M."/>
            <person name="Pohl T."/>
            <person name="Merkel B.J."/>
            <person name="Hornburger P."/>
            <person name="Mueller R.-W."/>
            <person name="Bruemmer F."/>
            <person name="Labrenz M."/>
            <person name="Spormann A.M."/>
            <person name="Op Den Camp H."/>
            <person name="Overmann J."/>
            <person name="Amann R."/>
            <person name="Jetten M.S.M."/>
            <person name="Mascher T."/>
            <person name="Medema M.H."/>
            <person name="Devos D.P."/>
            <person name="Kaster A.-K."/>
            <person name="Ovreas L."/>
            <person name="Rohde M."/>
            <person name="Galperin M.Y."/>
            <person name="Jogler C."/>
        </authorList>
    </citation>
    <scope>NUCLEOTIDE SEQUENCE [LARGE SCALE GENOMIC DNA]</scope>
    <source>
        <strain evidence="1 2">CA13</strain>
    </source>
</reference>
<organism evidence="1 2">
    <name type="scientific">Novipirellula herctigrandis</name>
    <dbReference type="NCBI Taxonomy" id="2527986"/>
    <lineage>
        <taxon>Bacteria</taxon>
        <taxon>Pseudomonadati</taxon>
        <taxon>Planctomycetota</taxon>
        <taxon>Planctomycetia</taxon>
        <taxon>Pirellulales</taxon>
        <taxon>Pirellulaceae</taxon>
        <taxon>Novipirellula</taxon>
    </lineage>
</organism>
<comment type="caution">
    <text evidence="1">The sequence shown here is derived from an EMBL/GenBank/DDBJ whole genome shotgun (WGS) entry which is preliminary data.</text>
</comment>
<evidence type="ECO:0000313" key="2">
    <source>
        <dbReference type="Proteomes" id="UP000315010"/>
    </source>
</evidence>
<proteinExistence type="predicted"/>
<gene>
    <name evidence="1" type="ORF">CA13_72970</name>
</gene>
<dbReference type="EMBL" id="SJPJ01000002">
    <property type="protein sequence ID" value="TWT76798.1"/>
    <property type="molecule type" value="Genomic_DNA"/>
</dbReference>
<name>A0A5C5YPT5_9BACT</name>
<evidence type="ECO:0000313" key="1">
    <source>
        <dbReference type="EMBL" id="TWT76798.1"/>
    </source>
</evidence>